<sequence length="132" mass="14901">MLPLFLQEHKKGITQWWNSVFLLEQNLPCLAARYRKLKKMKNETDNVEGTSIFSSSWLPGRNSAKKAKWSKKQKQQHDVGPDEDVVENLVLSLDGGESMSDSPSIEDGGHEMTRSAPSKQGRNKRKLSTSSK</sequence>
<protein>
    <submittedName>
        <fullName evidence="1">Uncharacterized protein</fullName>
    </submittedName>
</protein>
<evidence type="ECO:0000313" key="2">
    <source>
        <dbReference type="Proteomes" id="UP001234297"/>
    </source>
</evidence>
<dbReference type="Proteomes" id="UP001234297">
    <property type="component" value="Chromosome 9"/>
</dbReference>
<gene>
    <name evidence="1" type="ORF">MRB53_027952</name>
</gene>
<accession>A0ACC2KET4</accession>
<evidence type="ECO:0000313" key="1">
    <source>
        <dbReference type="EMBL" id="KAJ8619423.1"/>
    </source>
</evidence>
<dbReference type="EMBL" id="CM056817">
    <property type="protein sequence ID" value="KAJ8619423.1"/>
    <property type="molecule type" value="Genomic_DNA"/>
</dbReference>
<keyword evidence="2" id="KW-1185">Reference proteome</keyword>
<organism evidence="1 2">
    <name type="scientific">Persea americana</name>
    <name type="common">Avocado</name>
    <dbReference type="NCBI Taxonomy" id="3435"/>
    <lineage>
        <taxon>Eukaryota</taxon>
        <taxon>Viridiplantae</taxon>
        <taxon>Streptophyta</taxon>
        <taxon>Embryophyta</taxon>
        <taxon>Tracheophyta</taxon>
        <taxon>Spermatophyta</taxon>
        <taxon>Magnoliopsida</taxon>
        <taxon>Magnoliidae</taxon>
        <taxon>Laurales</taxon>
        <taxon>Lauraceae</taxon>
        <taxon>Persea</taxon>
    </lineage>
</organism>
<proteinExistence type="predicted"/>
<name>A0ACC2KET4_PERAE</name>
<reference evidence="1 2" key="1">
    <citation type="journal article" date="2022" name="Hortic Res">
        <title>A haplotype resolved chromosomal level avocado genome allows analysis of novel avocado genes.</title>
        <authorList>
            <person name="Nath O."/>
            <person name="Fletcher S.J."/>
            <person name="Hayward A."/>
            <person name="Shaw L.M."/>
            <person name="Masouleh A.K."/>
            <person name="Furtado A."/>
            <person name="Henry R.J."/>
            <person name="Mitter N."/>
        </authorList>
    </citation>
    <scope>NUCLEOTIDE SEQUENCE [LARGE SCALE GENOMIC DNA]</scope>
    <source>
        <strain evidence="2">cv. Hass</strain>
    </source>
</reference>
<comment type="caution">
    <text evidence="1">The sequence shown here is derived from an EMBL/GenBank/DDBJ whole genome shotgun (WGS) entry which is preliminary data.</text>
</comment>